<dbReference type="InterPro" id="IPR020449">
    <property type="entry name" value="Tscrpt_reg_AraC-type_HTH"/>
</dbReference>
<evidence type="ECO:0000256" key="2">
    <source>
        <dbReference type="ARBA" id="ARBA00023125"/>
    </source>
</evidence>
<name>A0A926I0Y2_9FIRM</name>
<keyword evidence="6" id="KW-1185">Reference proteome</keyword>
<dbReference type="Proteomes" id="UP000657006">
    <property type="component" value="Unassembled WGS sequence"/>
</dbReference>
<accession>A0A926I0Y2</accession>
<dbReference type="InterPro" id="IPR014710">
    <property type="entry name" value="RmlC-like_jellyroll"/>
</dbReference>
<dbReference type="InterPro" id="IPR018062">
    <property type="entry name" value="HTH_AraC-typ_CS"/>
</dbReference>
<gene>
    <name evidence="5" type="ORF">H8730_08840</name>
</gene>
<dbReference type="PROSITE" id="PS01124">
    <property type="entry name" value="HTH_ARAC_FAMILY_2"/>
    <property type="match status" value="1"/>
</dbReference>
<keyword evidence="1" id="KW-0805">Transcription regulation</keyword>
<evidence type="ECO:0000259" key="4">
    <source>
        <dbReference type="PROSITE" id="PS01124"/>
    </source>
</evidence>
<evidence type="ECO:0000313" key="5">
    <source>
        <dbReference type="EMBL" id="MBC8543649.1"/>
    </source>
</evidence>
<dbReference type="GO" id="GO:0003700">
    <property type="term" value="F:DNA-binding transcription factor activity"/>
    <property type="evidence" value="ECO:0007669"/>
    <property type="project" value="InterPro"/>
</dbReference>
<dbReference type="RefSeq" id="WP_249289731.1">
    <property type="nucleotide sequence ID" value="NZ_JACRSQ010000011.1"/>
</dbReference>
<dbReference type="PANTHER" id="PTHR43280:SF28">
    <property type="entry name" value="HTH-TYPE TRANSCRIPTIONAL ACTIVATOR RHAS"/>
    <property type="match status" value="1"/>
</dbReference>
<dbReference type="Gene3D" id="2.60.120.10">
    <property type="entry name" value="Jelly Rolls"/>
    <property type="match status" value="1"/>
</dbReference>
<sequence>MESGAREMDSAEIEAEQLLFQDRTIVDYSRRAGAYTMQDHHFHDMYEIYFLLTGSRYYFIQDNTYYIRAGDLVLIDKHQIHRTLETLENTHERILFYIDETMIQDADGSWSQVLRELFAKGSVVLAFDEAQQHYVRSLAERILAEMRQRAPGYRLVVKTLIAEILIFALRNKEQQRKMAEDSLKLANKRIFEILDYINKEFAGPLTLSGVAQQFYISKFYLSHAFKDVTGFTFVEYLNNVRIREAQRLLTKTSLPVSRIAEKTGFESVTHFGRVFKKISDVSPLQYRKQERSGQSLL</sequence>
<protein>
    <submittedName>
        <fullName evidence="5">AraC family transcriptional regulator</fullName>
    </submittedName>
</protein>
<dbReference type="SUPFAM" id="SSF51215">
    <property type="entry name" value="Regulatory protein AraC"/>
    <property type="match status" value="1"/>
</dbReference>
<organism evidence="5 6">
    <name type="scientific">Bianquea renquensis</name>
    <dbReference type="NCBI Taxonomy" id="2763661"/>
    <lineage>
        <taxon>Bacteria</taxon>
        <taxon>Bacillati</taxon>
        <taxon>Bacillota</taxon>
        <taxon>Clostridia</taxon>
        <taxon>Eubacteriales</taxon>
        <taxon>Bianqueaceae</taxon>
        <taxon>Bianquea</taxon>
    </lineage>
</organism>
<dbReference type="PROSITE" id="PS00041">
    <property type="entry name" value="HTH_ARAC_FAMILY_1"/>
    <property type="match status" value="1"/>
</dbReference>
<dbReference type="Pfam" id="PF12833">
    <property type="entry name" value="HTH_18"/>
    <property type="match status" value="1"/>
</dbReference>
<dbReference type="PRINTS" id="PR00032">
    <property type="entry name" value="HTHARAC"/>
</dbReference>
<dbReference type="AlphaFoldDB" id="A0A926I0Y2"/>
<evidence type="ECO:0000313" key="6">
    <source>
        <dbReference type="Proteomes" id="UP000657006"/>
    </source>
</evidence>
<evidence type="ECO:0000256" key="3">
    <source>
        <dbReference type="ARBA" id="ARBA00023163"/>
    </source>
</evidence>
<keyword evidence="3" id="KW-0804">Transcription</keyword>
<dbReference type="InterPro" id="IPR003313">
    <property type="entry name" value="AraC-bd"/>
</dbReference>
<keyword evidence="2" id="KW-0238">DNA-binding</keyword>
<dbReference type="GO" id="GO:0043565">
    <property type="term" value="F:sequence-specific DNA binding"/>
    <property type="evidence" value="ECO:0007669"/>
    <property type="project" value="InterPro"/>
</dbReference>
<feature type="domain" description="HTH araC/xylS-type" evidence="4">
    <location>
        <begin position="191"/>
        <end position="289"/>
    </location>
</feature>
<dbReference type="Pfam" id="PF02311">
    <property type="entry name" value="AraC_binding"/>
    <property type="match status" value="1"/>
</dbReference>
<dbReference type="EMBL" id="JACRSQ010000011">
    <property type="protein sequence ID" value="MBC8543649.1"/>
    <property type="molecule type" value="Genomic_DNA"/>
</dbReference>
<dbReference type="SUPFAM" id="SSF46689">
    <property type="entry name" value="Homeodomain-like"/>
    <property type="match status" value="2"/>
</dbReference>
<reference evidence="5" key="1">
    <citation type="submission" date="2020-08" db="EMBL/GenBank/DDBJ databases">
        <title>Genome public.</title>
        <authorList>
            <person name="Liu C."/>
            <person name="Sun Q."/>
        </authorList>
    </citation>
    <scope>NUCLEOTIDE SEQUENCE</scope>
    <source>
        <strain evidence="5">NSJ-32</strain>
    </source>
</reference>
<dbReference type="PANTHER" id="PTHR43280">
    <property type="entry name" value="ARAC-FAMILY TRANSCRIPTIONAL REGULATOR"/>
    <property type="match status" value="1"/>
</dbReference>
<dbReference type="InterPro" id="IPR037923">
    <property type="entry name" value="HTH-like"/>
</dbReference>
<dbReference type="InterPro" id="IPR009057">
    <property type="entry name" value="Homeodomain-like_sf"/>
</dbReference>
<dbReference type="InterPro" id="IPR018060">
    <property type="entry name" value="HTH_AraC"/>
</dbReference>
<comment type="caution">
    <text evidence="5">The sequence shown here is derived from an EMBL/GenBank/DDBJ whole genome shotgun (WGS) entry which is preliminary data.</text>
</comment>
<dbReference type="Gene3D" id="1.10.10.60">
    <property type="entry name" value="Homeodomain-like"/>
    <property type="match status" value="2"/>
</dbReference>
<dbReference type="SMART" id="SM00342">
    <property type="entry name" value="HTH_ARAC"/>
    <property type="match status" value="1"/>
</dbReference>
<evidence type="ECO:0000256" key="1">
    <source>
        <dbReference type="ARBA" id="ARBA00023015"/>
    </source>
</evidence>
<proteinExistence type="predicted"/>